<proteinExistence type="predicted"/>
<dbReference type="EMBL" id="CACRUH010000033">
    <property type="protein sequence ID" value="VYU30138.1"/>
    <property type="molecule type" value="Genomic_DNA"/>
</dbReference>
<dbReference type="AlphaFoldDB" id="A0A6N3DS19"/>
<gene>
    <name evidence="1" type="ORF">CHLFYP18_00550</name>
</gene>
<organism evidence="1">
    <name type="scientific">Hungatella hathewayi</name>
    <dbReference type="NCBI Taxonomy" id="154046"/>
    <lineage>
        <taxon>Bacteria</taxon>
        <taxon>Bacillati</taxon>
        <taxon>Bacillota</taxon>
        <taxon>Clostridia</taxon>
        <taxon>Lachnospirales</taxon>
        <taxon>Lachnospiraceae</taxon>
        <taxon>Hungatella</taxon>
    </lineage>
</organism>
<name>A0A6N3DS19_9FIRM</name>
<accession>A0A6N3DS19</accession>
<reference evidence="1" key="1">
    <citation type="submission" date="2019-11" db="EMBL/GenBank/DDBJ databases">
        <authorList>
            <person name="Feng L."/>
        </authorList>
    </citation>
    <scope>NUCLEOTIDE SEQUENCE</scope>
    <source>
        <strain evidence="1">ChathewayiLFYP18</strain>
    </source>
</reference>
<evidence type="ECO:0000313" key="1">
    <source>
        <dbReference type="EMBL" id="VYU30138.1"/>
    </source>
</evidence>
<sequence length="167" mass="19262">MKHETEGLHEQKGRTEQVSQFQRACSQICTCCQLPSSGHFTVGKIYAFKYIIDAQQVMDEEEEWVTLCDQAFDSCFEDITEVTTSFCPLSFDKTIYHIYLILDEDSNNRKEIKACAKVLNINYLKAREKLNHKRCLLTSGEAGMIQGVLEKLSAFDVHYEIEPPYPY</sequence>
<protein>
    <submittedName>
        <fullName evidence="1">Uncharacterized protein</fullName>
    </submittedName>
</protein>